<dbReference type="RefSeq" id="XP_019617597.1">
    <property type="nucleotide sequence ID" value="XM_019762038.1"/>
</dbReference>
<reference evidence="4" key="1">
    <citation type="submission" date="2025-08" db="UniProtKB">
        <authorList>
            <consortium name="RefSeq"/>
        </authorList>
    </citation>
    <scope>IDENTIFICATION</scope>
    <source>
        <tissue evidence="4">Gonad</tissue>
    </source>
</reference>
<gene>
    <name evidence="4" type="primary">LOC109464927</name>
</gene>
<dbReference type="GeneID" id="109464927"/>
<proteinExistence type="predicted"/>
<evidence type="ECO:0000313" key="3">
    <source>
        <dbReference type="Proteomes" id="UP000515135"/>
    </source>
</evidence>
<dbReference type="Proteomes" id="UP000515135">
    <property type="component" value="Unplaced"/>
</dbReference>
<dbReference type="AlphaFoldDB" id="A0A6P4YFP1"/>
<evidence type="ECO:0000313" key="4">
    <source>
        <dbReference type="RefSeq" id="XP_019617597.1"/>
    </source>
</evidence>
<feature type="coiled-coil region" evidence="1">
    <location>
        <begin position="242"/>
        <end position="404"/>
    </location>
</feature>
<keyword evidence="3" id="KW-1185">Reference proteome</keyword>
<accession>A0A6P4YFP1</accession>
<feature type="region of interest" description="Disordered" evidence="2">
    <location>
        <begin position="204"/>
        <end position="235"/>
    </location>
</feature>
<evidence type="ECO:0000256" key="2">
    <source>
        <dbReference type="SAM" id="MobiDB-lite"/>
    </source>
</evidence>
<evidence type="ECO:0000256" key="1">
    <source>
        <dbReference type="SAM" id="Coils"/>
    </source>
</evidence>
<protein>
    <submittedName>
        <fullName evidence="4">Myosin heavy chain, striated muscle-like isoform X1</fullName>
    </submittedName>
</protein>
<organism evidence="3 4">
    <name type="scientific">Branchiostoma belcheri</name>
    <name type="common">Amphioxus</name>
    <dbReference type="NCBI Taxonomy" id="7741"/>
    <lineage>
        <taxon>Eukaryota</taxon>
        <taxon>Metazoa</taxon>
        <taxon>Chordata</taxon>
        <taxon>Cephalochordata</taxon>
        <taxon>Leptocardii</taxon>
        <taxon>Amphioxiformes</taxon>
        <taxon>Branchiostomatidae</taxon>
        <taxon>Branchiostoma</taxon>
    </lineage>
</organism>
<keyword evidence="1" id="KW-0175">Coiled coil</keyword>
<dbReference type="KEGG" id="bbel:109464927"/>
<name>A0A6P4YFP1_BRABE</name>
<sequence>MSPSDVENFITTRQKPEDCSAVMCSTLLVLEDGLRNQGMSVAETLPELVSAIDSSVQLPSPCRNILHKIWKKVEGCKEEGLDNLLKMPVSQIYQVKGKVDPNKVGEECEKHGVTLHVLKNGFETAQDRVPLTKMMAAEIETYREKTGKSFDEVKGWLERVLGQDQLKNVNSRSLQLSLKGLKKKVTDLRRRSSGKEKLRQLCEEPYIPPTPQAQVQPQVDEPGPSSHSRSSLGKWEAALQDRKRLEGEVKQKELDTKELLAKQSALEQTVARMKRKSDQDEKLMRKKQRLLEERETKVKEKESQVKMKNVKQKYRRKDNKISQLTEDKADLSSKCSNLQTKVTILLKDKERQRNRLKYYRMEKSKIQKELKELRKKDKAREKEMSRIQAQVEDLQAQLEEKEHTIKLRDGPYTSSPFTADVRACYMELVALEVSARNMSKVVHSVLTTLGKFNVELKDFPGETFSQLVRLEADLVSSIQAAQAVSEATNATLQSDSTSRDGVKFTGFQANTAKGRTETIGCLQVPSGESADQLEAFKFLLHTHTH</sequence>
<dbReference type="OrthoDB" id="6414146at2759"/>